<dbReference type="Proteomes" id="UP000322667">
    <property type="component" value="Chromosome A13"/>
</dbReference>
<feature type="region of interest" description="Disordered" evidence="1">
    <location>
        <begin position="1"/>
        <end position="39"/>
    </location>
</feature>
<accession>A0A5D2ML56</accession>
<name>A0A5D2ML56_GOSTO</name>
<proteinExistence type="predicted"/>
<dbReference type="AlphaFoldDB" id="A0A5D2ML56"/>
<evidence type="ECO:0000313" key="3">
    <source>
        <dbReference type="Proteomes" id="UP000322667"/>
    </source>
</evidence>
<feature type="compositionally biased region" description="Polar residues" evidence="1">
    <location>
        <begin position="8"/>
        <end position="18"/>
    </location>
</feature>
<reference evidence="2 3" key="1">
    <citation type="submission" date="2019-07" db="EMBL/GenBank/DDBJ databases">
        <title>WGS assembly of Gossypium tomentosum.</title>
        <authorList>
            <person name="Chen Z.J."/>
            <person name="Sreedasyam A."/>
            <person name="Ando A."/>
            <person name="Song Q."/>
            <person name="De L."/>
            <person name="Hulse-Kemp A."/>
            <person name="Ding M."/>
            <person name="Ye W."/>
            <person name="Kirkbride R."/>
            <person name="Jenkins J."/>
            <person name="Plott C."/>
            <person name="Lovell J."/>
            <person name="Lin Y.-M."/>
            <person name="Vaughn R."/>
            <person name="Liu B."/>
            <person name="Li W."/>
            <person name="Simpson S."/>
            <person name="Scheffler B."/>
            <person name="Saski C."/>
            <person name="Grover C."/>
            <person name="Hu G."/>
            <person name="Conover J."/>
            <person name="Carlson J."/>
            <person name="Shu S."/>
            <person name="Boston L."/>
            <person name="Williams M."/>
            <person name="Peterson D."/>
            <person name="Mcgee K."/>
            <person name="Jones D."/>
            <person name="Wendel J."/>
            <person name="Stelly D."/>
            <person name="Grimwood J."/>
            <person name="Schmutz J."/>
        </authorList>
    </citation>
    <scope>NUCLEOTIDE SEQUENCE [LARGE SCALE GENOMIC DNA]</scope>
    <source>
        <strain evidence="2">7179.01</strain>
    </source>
</reference>
<keyword evidence="3" id="KW-1185">Reference proteome</keyword>
<evidence type="ECO:0000313" key="2">
    <source>
        <dbReference type="EMBL" id="TYH92143.1"/>
    </source>
</evidence>
<gene>
    <name evidence="2" type="ORF">ES332_A13G161600v1</name>
</gene>
<dbReference type="EMBL" id="CM017622">
    <property type="protein sequence ID" value="TYH92143.1"/>
    <property type="molecule type" value="Genomic_DNA"/>
</dbReference>
<protein>
    <submittedName>
        <fullName evidence="2">Uncharacterized protein</fullName>
    </submittedName>
</protein>
<evidence type="ECO:0000256" key="1">
    <source>
        <dbReference type="SAM" id="MobiDB-lite"/>
    </source>
</evidence>
<organism evidence="2 3">
    <name type="scientific">Gossypium tomentosum</name>
    <name type="common">Hawaiian cotton</name>
    <name type="synonym">Gossypium sandvicense</name>
    <dbReference type="NCBI Taxonomy" id="34277"/>
    <lineage>
        <taxon>Eukaryota</taxon>
        <taxon>Viridiplantae</taxon>
        <taxon>Streptophyta</taxon>
        <taxon>Embryophyta</taxon>
        <taxon>Tracheophyta</taxon>
        <taxon>Spermatophyta</taxon>
        <taxon>Magnoliopsida</taxon>
        <taxon>eudicotyledons</taxon>
        <taxon>Gunneridae</taxon>
        <taxon>Pentapetalae</taxon>
        <taxon>rosids</taxon>
        <taxon>malvids</taxon>
        <taxon>Malvales</taxon>
        <taxon>Malvaceae</taxon>
        <taxon>Malvoideae</taxon>
        <taxon>Gossypium</taxon>
    </lineage>
</organism>
<sequence length="405" mass="45921">MESKVSESLKNNNSSDPGTTARIPVAPPEAQVQVPKRRNKRLKPLPEYINKYIVSERPRPDGRIEKYYRHKELHLNFLSLAEVERYESKDIYPGGAKKKKENEDQIGLHEPLLALTYEGTEQLNVEEPNTSTKEIIIYENIENVDTCNSQKPGMRIPEEQCHMIEPCNNMYMPNPATGSAPKETTGYIIEATPVSMVPPKPQAPTRKRRYNKLKPLPEFLNNWIVTESPRKNGRIDKKYRHKERNITLRSLLEVKRYETDGILPVRGKKKNESNKKSESLAPFLLLTYGEIGEQNEELEASTMERINFENMHVSNVIASTSTAPKGRRGRKRKMKTVVSLEEEANIGVEQNDEAVPIDIPITDEATLIDVPINDEAAPVDGPIIDEAALIDVPITYVENFGGPSR</sequence>